<evidence type="ECO:0000313" key="8">
    <source>
        <dbReference type="Proteomes" id="UP000283003"/>
    </source>
</evidence>
<gene>
    <name evidence="7" type="ORF">EKN06_07880</name>
</gene>
<evidence type="ECO:0000259" key="6">
    <source>
        <dbReference type="PROSITE" id="PS51352"/>
    </source>
</evidence>
<feature type="disulfide bond" description="Redox-active" evidence="4">
    <location>
        <begin position="70"/>
        <end position="74"/>
    </location>
</feature>
<feature type="binding site" evidence="3">
    <location>
        <position position="74"/>
    </location>
    <ligand>
        <name>Cu cation</name>
        <dbReference type="ChEBI" id="CHEBI:23378"/>
    </ligand>
</feature>
<comment type="similarity">
    <text evidence="1">Belongs to the SCO1/2 family.</text>
</comment>
<dbReference type="SUPFAM" id="SSF52833">
    <property type="entry name" value="Thioredoxin-like"/>
    <property type="match status" value="1"/>
</dbReference>
<comment type="caution">
    <text evidence="7">The sequence shown here is derived from an EMBL/GenBank/DDBJ whole genome shotgun (WGS) entry which is preliminary data.</text>
</comment>
<feature type="domain" description="Thioredoxin" evidence="6">
    <location>
        <begin position="18"/>
        <end position="202"/>
    </location>
</feature>
<dbReference type="Proteomes" id="UP000283003">
    <property type="component" value="Unassembled WGS sequence"/>
</dbReference>
<name>A0A437GZ86_9SPHN</name>
<evidence type="ECO:0000256" key="2">
    <source>
        <dbReference type="ARBA" id="ARBA00023008"/>
    </source>
</evidence>
<dbReference type="InterPro" id="IPR036249">
    <property type="entry name" value="Thioredoxin-like_sf"/>
</dbReference>
<protein>
    <submittedName>
        <fullName evidence="7">SCO family protein</fullName>
    </submittedName>
</protein>
<dbReference type="EMBL" id="RXOL01000002">
    <property type="protein sequence ID" value="RVQ67893.1"/>
    <property type="molecule type" value="Genomic_DNA"/>
</dbReference>
<dbReference type="PROSITE" id="PS51257">
    <property type="entry name" value="PROKAR_LIPOPROTEIN"/>
    <property type="match status" value="1"/>
</dbReference>
<dbReference type="FunFam" id="3.40.30.10:FF:000013">
    <property type="entry name" value="Blast:Protein SCO1 homolog, mitochondrial"/>
    <property type="match status" value="1"/>
</dbReference>
<sequence length="202" mass="20972">MRRAGPFFAALALAACGPLGGSPAPDLATAPLAGAAIGGDFALTDKDGKTVRWSDFAGQWRIVYFGYTFCPDVCPVDAAAIGQGLSAFEKAEPDLGAKVTPIFVTVDPERDTPAVVGEFTGNFHPRMVGLTGTPDAVKATAKKFAVWFEKGEPTASENGDAGYMVGHTNQTVLFDPDGNPIALLPTDQGGAAVAAEIAKWVR</sequence>
<feature type="signal peptide" evidence="5">
    <location>
        <begin position="1"/>
        <end position="21"/>
    </location>
</feature>
<keyword evidence="2 3" id="KW-0186">Copper</keyword>
<dbReference type="PANTHER" id="PTHR12151:SF25">
    <property type="entry name" value="LINALOOL DEHYDRATASE_ISOMERASE DOMAIN-CONTAINING PROTEIN"/>
    <property type="match status" value="1"/>
</dbReference>
<dbReference type="Pfam" id="PF02630">
    <property type="entry name" value="SCO1-SenC"/>
    <property type="match status" value="1"/>
</dbReference>
<keyword evidence="5" id="KW-0732">Signal</keyword>
<organism evidence="7 8">
    <name type="scientific">Croceicoccus ponticola</name>
    <dbReference type="NCBI Taxonomy" id="2217664"/>
    <lineage>
        <taxon>Bacteria</taxon>
        <taxon>Pseudomonadati</taxon>
        <taxon>Pseudomonadota</taxon>
        <taxon>Alphaproteobacteria</taxon>
        <taxon>Sphingomonadales</taxon>
        <taxon>Erythrobacteraceae</taxon>
        <taxon>Croceicoccus</taxon>
    </lineage>
</organism>
<keyword evidence="8" id="KW-1185">Reference proteome</keyword>
<accession>A0A437GZ86</accession>
<evidence type="ECO:0000313" key="7">
    <source>
        <dbReference type="EMBL" id="RVQ67893.1"/>
    </source>
</evidence>
<proteinExistence type="inferred from homology"/>
<keyword evidence="4" id="KW-1015">Disulfide bond</keyword>
<feature type="binding site" evidence="3">
    <location>
        <position position="167"/>
    </location>
    <ligand>
        <name>Cu cation</name>
        <dbReference type="ChEBI" id="CHEBI:23378"/>
    </ligand>
</feature>
<dbReference type="OrthoDB" id="9790194at2"/>
<evidence type="ECO:0000256" key="5">
    <source>
        <dbReference type="SAM" id="SignalP"/>
    </source>
</evidence>
<evidence type="ECO:0000256" key="3">
    <source>
        <dbReference type="PIRSR" id="PIRSR603782-1"/>
    </source>
</evidence>
<dbReference type="AlphaFoldDB" id="A0A437GZ86"/>
<dbReference type="CDD" id="cd02968">
    <property type="entry name" value="SCO"/>
    <property type="match status" value="1"/>
</dbReference>
<keyword evidence="3" id="KW-0479">Metal-binding</keyword>
<evidence type="ECO:0000256" key="4">
    <source>
        <dbReference type="PIRSR" id="PIRSR603782-2"/>
    </source>
</evidence>
<feature type="chain" id="PRO_5019404942" evidence="5">
    <location>
        <begin position="22"/>
        <end position="202"/>
    </location>
</feature>
<evidence type="ECO:0000256" key="1">
    <source>
        <dbReference type="ARBA" id="ARBA00010996"/>
    </source>
</evidence>
<dbReference type="PANTHER" id="PTHR12151">
    <property type="entry name" value="ELECTRON TRANSPORT PROTIN SCO1/SENC FAMILY MEMBER"/>
    <property type="match status" value="1"/>
</dbReference>
<dbReference type="InterPro" id="IPR003782">
    <property type="entry name" value="SCO1/SenC"/>
</dbReference>
<dbReference type="PROSITE" id="PS51352">
    <property type="entry name" value="THIOREDOXIN_2"/>
    <property type="match status" value="1"/>
</dbReference>
<dbReference type="Gene3D" id="3.40.30.10">
    <property type="entry name" value="Glutaredoxin"/>
    <property type="match status" value="1"/>
</dbReference>
<feature type="binding site" evidence="3">
    <location>
        <position position="70"/>
    </location>
    <ligand>
        <name>Cu cation</name>
        <dbReference type="ChEBI" id="CHEBI:23378"/>
    </ligand>
</feature>
<dbReference type="GO" id="GO:0046872">
    <property type="term" value="F:metal ion binding"/>
    <property type="evidence" value="ECO:0007669"/>
    <property type="project" value="UniProtKB-KW"/>
</dbReference>
<dbReference type="InterPro" id="IPR013766">
    <property type="entry name" value="Thioredoxin_domain"/>
</dbReference>
<reference evidence="7 8" key="1">
    <citation type="submission" date="2018-12" db="EMBL/GenBank/DDBJ databases">
        <title>Croceicoccus ponticola sp. nov., a lipolytic bacterium isolated from seawater.</title>
        <authorList>
            <person name="Yoon J.-H."/>
        </authorList>
    </citation>
    <scope>NUCLEOTIDE SEQUENCE [LARGE SCALE GENOMIC DNA]</scope>
    <source>
        <strain evidence="7 8">GM-16</strain>
    </source>
</reference>